<dbReference type="GO" id="GO:0016491">
    <property type="term" value="F:oxidoreductase activity"/>
    <property type="evidence" value="ECO:0007669"/>
    <property type="project" value="UniProtKB-KW"/>
</dbReference>
<dbReference type="AlphaFoldDB" id="A0A427YEK3"/>
<dbReference type="PANTHER" id="PTHR43157:SF31">
    <property type="entry name" value="PHOSPHATIDYLINOSITOL-GLYCAN BIOSYNTHESIS CLASS F PROTEIN"/>
    <property type="match status" value="1"/>
</dbReference>
<dbReference type="PANTHER" id="PTHR43157">
    <property type="entry name" value="PHOSPHATIDYLINOSITOL-GLYCAN BIOSYNTHESIS CLASS F PROTEIN-RELATED"/>
    <property type="match status" value="1"/>
</dbReference>
<dbReference type="SUPFAM" id="SSF51735">
    <property type="entry name" value="NAD(P)-binding Rossmann-fold domains"/>
    <property type="match status" value="1"/>
</dbReference>
<dbReference type="InterPro" id="IPR036291">
    <property type="entry name" value="NAD(P)-bd_dom_sf"/>
</dbReference>
<protein>
    <submittedName>
        <fullName evidence="2">Uncharacterized protein</fullName>
    </submittedName>
</protein>
<dbReference type="Gene3D" id="3.40.50.720">
    <property type="entry name" value="NAD(P)-binding Rossmann-like Domain"/>
    <property type="match status" value="1"/>
</dbReference>
<name>A0A427YEK3_9TREE</name>
<dbReference type="EMBL" id="RSCD01000013">
    <property type="protein sequence ID" value="RSH89510.1"/>
    <property type="molecule type" value="Genomic_DNA"/>
</dbReference>
<dbReference type="Proteomes" id="UP000279259">
    <property type="component" value="Unassembled WGS sequence"/>
</dbReference>
<reference evidence="2 3" key="1">
    <citation type="submission" date="2018-11" db="EMBL/GenBank/DDBJ databases">
        <title>Genome sequence of Saitozyma podzolica DSM 27192.</title>
        <authorList>
            <person name="Aliyu H."/>
            <person name="Gorte O."/>
            <person name="Ochsenreither K."/>
        </authorList>
    </citation>
    <scope>NUCLEOTIDE SEQUENCE [LARGE SCALE GENOMIC DNA]</scope>
    <source>
        <strain evidence="2 3">DSM 27192</strain>
    </source>
</reference>
<evidence type="ECO:0000313" key="3">
    <source>
        <dbReference type="Proteomes" id="UP000279259"/>
    </source>
</evidence>
<keyword evidence="3" id="KW-1185">Reference proteome</keyword>
<gene>
    <name evidence="2" type="ORF">EHS25_002060</name>
</gene>
<accession>A0A427YEK3</accession>
<dbReference type="InterPro" id="IPR002347">
    <property type="entry name" value="SDR_fam"/>
</dbReference>
<evidence type="ECO:0000313" key="2">
    <source>
        <dbReference type="EMBL" id="RSH89510.1"/>
    </source>
</evidence>
<sequence>MPFITRFIASQMRTLPPLPDVDLRGRTYIVTGANSGIGLEIVRHLAVRHASTIILAVRNLSSGEHAMGTIYNELPRGHGVEMKVWHVDMSSLASVNEFANKCASLDRIDGVALNAGVLGGKEYVKTRDGHEELTQVNVLSPIFLALLLMPLLRRTAGQVASIAQPLLSPRIIFTGSAIAEMAPTKFFDVENPLLGLDDERRYRPSTRYDESKVSSGVVGNIGISQLLKLIPDIVITDVNPGFVDTPLYRHSTGPAGSMVRRIGRSPEVGARNVSMALLTLDKSVDFYHDCRPCKLHVDWLGSSNGIQFSENLWRESCDEFERNHPGVMQRAGI</sequence>
<dbReference type="OrthoDB" id="2582890at2759"/>
<proteinExistence type="predicted"/>
<dbReference type="Pfam" id="PF00106">
    <property type="entry name" value="adh_short"/>
    <property type="match status" value="1"/>
</dbReference>
<keyword evidence="1" id="KW-0560">Oxidoreductase</keyword>
<organism evidence="2 3">
    <name type="scientific">Saitozyma podzolica</name>
    <dbReference type="NCBI Taxonomy" id="1890683"/>
    <lineage>
        <taxon>Eukaryota</taxon>
        <taxon>Fungi</taxon>
        <taxon>Dikarya</taxon>
        <taxon>Basidiomycota</taxon>
        <taxon>Agaricomycotina</taxon>
        <taxon>Tremellomycetes</taxon>
        <taxon>Tremellales</taxon>
        <taxon>Trimorphomycetaceae</taxon>
        <taxon>Saitozyma</taxon>
    </lineage>
</organism>
<dbReference type="STRING" id="1890683.A0A427YEK3"/>
<evidence type="ECO:0000256" key="1">
    <source>
        <dbReference type="ARBA" id="ARBA00023002"/>
    </source>
</evidence>
<dbReference type="PRINTS" id="PR00081">
    <property type="entry name" value="GDHRDH"/>
</dbReference>
<comment type="caution">
    <text evidence="2">The sequence shown here is derived from an EMBL/GenBank/DDBJ whole genome shotgun (WGS) entry which is preliminary data.</text>
</comment>